<dbReference type="GO" id="GO:0010468">
    <property type="term" value="P:regulation of gene expression"/>
    <property type="evidence" value="ECO:0007669"/>
    <property type="project" value="TreeGrafter"/>
</dbReference>
<evidence type="ECO:0000256" key="4">
    <source>
        <dbReference type="ARBA" id="ARBA00022552"/>
    </source>
</evidence>
<proteinExistence type="inferred from homology"/>
<dbReference type="Pfam" id="PF04000">
    <property type="entry name" value="Sas10_Utp3"/>
    <property type="match status" value="1"/>
</dbReference>
<dbReference type="EnsemblMetazoa" id="XM_038191014.1">
    <property type="protein sequence ID" value="XP_038046942.1"/>
    <property type="gene ID" value="LOC119721131"/>
</dbReference>
<dbReference type="GO" id="GO:0003677">
    <property type="term" value="F:DNA binding"/>
    <property type="evidence" value="ECO:0007669"/>
    <property type="project" value="UniProtKB-KW"/>
</dbReference>
<sequence length="162" mass="18272">MAAHMEIEAADRGGYDFKADKYPKEITNSLRAFQDSLTEVENVLAPLRNASMGDVHSKLQALDRAKLELVSAYAINSMFWMYLCTQGVNPREHPIKHELGRIQKYMNRVKEIVDKENAAKLDKGAAKRFVKAALYDANEGKDKQKGKRKATDDTQSGPSKKR</sequence>
<evidence type="ECO:0000256" key="6">
    <source>
        <dbReference type="ARBA" id="ARBA00023242"/>
    </source>
</evidence>
<dbReference type="OMA" id="KLMSMPR"/>
<evidence type="ECO:0000313" key="10">
    <source>
        <dbReference type="Proteomes" id="UP000887568"/>
    </source>
</evidence>
<protein>
    <recommendedName>
        <fullName evidence="3 7">Nuclear nucleic acid-binding protein C1D</fullName>
    </recommendedName>
</protein>
<dbReference type="InterPro" id="IPR007146">
    <property type="entry name" value="Sas10/Utp3/C1D"/>
</dbReference>
<accession>A0A913Z5E6</accession>
<dbReference type="GO" id="GO:0000178">
    <property type="term" value="C:exosome (RNase complex)"/>
    <property type="evidence" value="ECO:0007669"/>
    <property type="project" value="TreeGrafter"/>
</dbReference>
<dbReference type="PANTHER" id="PTHR15341:SF3">
    <property type="entry name" value="NUCLEAR NUCLEIC ACID-BINDING PROTEIN C1D"/>
    <property type="match status" value="1"/>
</dbReference>
<keyword evidence="6 7" id="KW-0539">Nucleus</keyword>
<dbReference type="RefSeq" id="XP_038046942.1">
    <property type="nucleotide sequence ID" value="XM_038191014.1"/>
</dbReference>
<reference evidence="9" key="1">
    <citation type="submission" date="2022-11" db="UniProtKB">
        <authorList>
            <consortium name="EnsemblMetazoa"/>
        </authorList>
    </citation>
    <scope>IDENTIFICATION</scope>
</reference>
<comment type="subunit">
    <text evidence="7">Monomer and homodimer.</text>
</comment>
<feature type="region of interest" description="Disordered" evidence="8">
    <location>
        <begin position="140"/>
        <end position="162"/>
    </location>
</feature>
<feature type="compositionally biased region" description="Polar residues" evidence="8">
    <location>
        <begin position="153"/>
        <end position="162"/>
    </location>
</feature>
<dbReference type="GO" id="GO:0000460">
    <property type="term" value="P:maturation of 5.8S rRNA"/>
    <property type="evidence" value="ECO:0007669"/>
    <property type="project" value="TreeGrafter"/>
</dbReference>
<keyword evidence="7" id="KW-0963">Cytoplasm</keyword>
<dbReference type="CTD" id="10438"/>
<comment type="subcellular location">
    <subcellularLocation>
        <location evidence="7">Cytoplasm</location>
    </subcellularLocation>
    <subcellularLocation>
        <location evidence="7">Nucleus</location>
        <location evidence="7">Nucleolus</location>
    </subcellularLocation>
    <subcellularLocation>
        <location evidence="1 7">Nucleus</location>
    </subcellularLocation>
</comment>
<dbReference type="OrthoDB" id="1421013at2759"/>
<dbReference type="Proteomes" id="UP000887568">
    <property type="component" value="Unplaced"/>
</dbReference>
<evidence type="ECO:0000256" key="3">
    <source>
        <dbReference type="ARBA" id="ARBA00015212"/>
    </source>
</evidence>
<keyword evidence="5 7" id="KW-0694">RNA-binding</keyword>
<name>A0A913Z5E6_PATMI</name>
<organism evidence="9 10">
    <name type="scientific">Patiria miniata</name>
    <name type="common">Bat star</name>
    <name type="synonym">Asterina miniata</name>
    <dbReference type="NCBI Taxonomy" id="46514"/>
    <lineage>
        <taxon>Eukaryota</taxon>
        <taxon>Metazoa</taxon>
        <taxon>Echinodermata</taxon>
        <taxon>Eleutherozoa</taxon>
        <taxon>Asterozoa</taxon>
        <taxon>Asteroidea</taxon>
        <taxon>Valvatacea</taxon>
        <taxon>Valvatida</taxon>
        <taxon>Asterinidae</taxon>
        <taxon>Patiria</taxon>
    </lineage>
</organism>
<dbReference type="GO" id="GO:0005737">
    <property type="term" value="C:cytoplasm"/>
    <property type="evidence" value="ECO:0007669"/>
    <property type="project" value="UniProtKB-SubCell"/>
</dbReference>
<dbReference type="AlphaFoldDB" id="A0A913Z5E6"/>
<evidence type="ECO:0000256" key="2">
    <source>
        <dbReference type="ARBA" id="ARBA00009154"/>
    </source>
</evidence>
<evidence type="ECO:0000256" key="8">
    <source>
        <dbReference type="SAM" id="MobiDB-lite"/>
    </source>
</evidence>
<keyword evidence="10" id="KW-1185">Reference proteome</keyword>
<keyword evidence="7" id="KW-0238">DNA-binding</keyword>
<evidence type="ECO:0000256" key="5">
    <source>
        <dbReference type="ARBA" id="ARBA00022884"/>
    </source>
</evidence>
<comment type="function">
    <text evidence="7">Plays a role in the recruitment of the exosome to pre-rRNA to mediate the 3'-5' end processing of the 5.8S rRNA.</text>
</comment>
<dbReference type="GO" id="GO:0003723">
    <property type="term" value="F:RNA binding"/>
    <property type="evidence" value="ECO:0007669"/>
    <property type="project" value="UniProtKB-UniRule"/>
</dbReference>
<dbReference type="GeneID" id="119721131"/>
<dbReference type="InterPro" id="IPR011082">
    <property type="entry name" value="Exosome-assoc_fac/DNA_repair"/>
</dbReference>
<keyword evidence="4 7" id="KW-0698">rRNA processing</keyword>
<dbReference type="PANTHER" id="PTHR15341">
    <property type="entry name" value="SUN-COR STEROID HORMONE RECEPTOR CO-REPRESSOR"/>
    <property type="match status" value="1"/>
</dbReference>
<evidence type="ECO:0000313" key="9">
    <source>
        <dbReference type="EnsemblMetazoa" id="XP_038046942.1"/>
    </source>
</evidence>
<dbReference type="GO" id="GO:0005730">
    <property type="term" value="C:nucleolus"/>
    <property type="evidence" value="ECO:0007669"/>
    <property type="project" value="UniProtKB-SubCell"/>
</dbReference>
<comment type="similarity">
    <text evidence="2 7">Belongs to the C1D family.</text>
</comment>
<evidence type="ECO:0000256" key="7">
    <source>
        <dbReference type="RuleBase" id="RU368003"/>
    </source>
</evidence>
<evidence type="ECO:0000256" key="1">
    <source>
        <dbReference type="ARBA" id="ARBA00004123"/>
    </source>
</evidence>